<keyword evidence="2" id="KW-1185">Reference proteome</keyword>
<comment type="caution">
    <text evidence="1">The sequence shown here is derived from an EMBL/GenBank/DDBJ whole genome shotgun (WGS) entry which is preliminary data.</text>
</comment>
<dbReference type="EMBL" id="BLXT01003598">
    <property type="protein sequence ID" value="GFO02487.1"/>
    <property type="molecule type" value="Genomic_DNA"/>
</dbReference>
<evidence type="ECO:0000313" key="1">
    <source>
        <dbReference type="EMBL" id="GFO02487.1"/>
    </source>
</evidence>
<gene>
    <name evidence="1" type="ORF">PoB_002899200</name>
</gene>
<proteinExistence type="predicted"/>
<evidence type="ECO:0000313" key="2">
    <source>
        <dbReference type="Proteomes" id="UP000735302"/>
    </source>
</evidence>
<name>A0AAV4A6K9_9GAST</name>
<dbReference type="Proteomes" id="UP000735302">
    <property type="component" value="Unassembled WGS sequence"/>
</dbReference>
<organism evidence="1 2">
    <name type="scientific">Plakobranchus ocellatus</name>
    <dbReference type="NCBI Taxonomy" id="259542"/>
    <lineage>
        <taxon>Eukaryota</taxon>
        <taxon>Metazoa</taxon>
        <taxon>Spiralia</taxon>
        <taxon>Lophotrochozoa</taxon>
        <taxon>Mollusca</taxon>
        <taxon>Gastropoda</taxon>
        <taxon>Heterobranchia</taxon>
        <taxon>Euthyneura</taxon>
        <taxon>Panpulmonata</taxon>
        <taxon>Sacoglossa</taxon>
        <taxon>Placobranchoidea</taxon>
        <taxon>Plakobranchidae</taxon>
        <taxon>Plakobranchus</taxon>
    </lineage>
</organism>
<reference evidence="1 2" key="1">
    <citation type="journal article" date="2021" name="Elife">
        <title>Chloroplast acquisition without the gene transfer in kleptoplastic sea slugs, Plakobranchus ocellatus.</title>
        <authorList>
            <person name="Maeda T."/>
            <person name="Takahashi S."/>
            <person name="Yoshida T."/>
            <person name="Shimamura S."/>
            <person name="Takaki Y."/>
            <person name="Nagai Y."/>
            <person name="Toyoda A."/>
            <person name="Suzuki Y."/>
            <person name="Arimoto A."/>
            <person name="Ishii H."/>
            <person name="Satoh N."/>
            <person name="Nishiyama T."/>
            <person name="Hasebe M."/>
            <person name="Maruyama T."/>
            <person name="Minagawa J."/>
            <person name="Obokata J."/>
            <person name="Shigenobu S."/>
        </authorList>
    </citation>
    <scope>NUCLEOTIDE SEQUENCE [LARGE SCALE GENOMIC DNA]</scope>
</reference>
<sequence length="98" mass="11580">MTNNSFVDGVNHRQEITTINTTIEDLNNLLTGVLNQHAFLKTMTVTDRHMAKWFPLHIKAAKKQRSQAERRYRRFGLEVHRKLYQHQHSAVILIMQKN</sequence>
<dbReference type="AlphaFoldDB" id="A0AAV4A6K9"/>
<accession>A0AAV4A6K9</accession>
<protein>
    <submittedName>
        <fullName evidence="1">Uncharacterized protein</fullName>
    </submittedName>
</protein>